<gene>
    <name evidence="2" type="ORF">AMECASPLE_020668</name>
</gene>
<dbReference type="Proteomes" id="UP001469553">
    <property type="component" value="Unassembled WGS sequence"/>
</dbReference>
<evidence type="ECO:0000256" key="1">
    <source>
        <dbReference type="SAM" id="MobiDB-lite"/>
    </source>
</evidence>
<feature type="region of interest" description="Disordered" evidence="1">
    <location>
        <begin position="1"/>
        <end position="62"/>
    </location>
</feature>
<name>A0ABV1A9P7_9TELE</name>
<organism evidence="2 3">
    <name type="scientific">Ameca splendens</name>
    <dbReference type="NCBI Taxonomy" id="208324"/>
    <lineage>
        <taxon>Eukaryota</taxon>
        <taxon>Metazoa</taxon>
        <taxon>Chordata</taxon>
        <taxon>Craniata</taxon>
        <taxon>Vertebrata</taxon>
        <taxon>Euteleostomi</taxon>
        <taxon>Actinopterygii</taxon>
        <taxon>Neopterygii</taxon>
        <taxon>Teleostei</taxon>
        <taxon>Neoteleostei</taxon>
        <taxon>Acanthomorphata</taxon>
        <taxon>Ovalentaria</taxon>
        <taxon>Atherinomorphae</taxon>
        <taxon>Cyprinodontiformes</taxon>
        <taxon>Goodeidae</taxon>
        <taxon>Ameca</taxon>
    </lineage>
</organism>
<keyword evidence="3" id="KW-1185">Reference proteome</keyword>
<comment type="caution">
    <text evidence="2">The sequence shown here is derived from an EMBL/GenBank/DDBJ whole genome shotgun (WGS) entry which is preliminary data.</text>
</comment>
<dbReference type="EMBL" id="JAHRIP010086376">
    <property type="protein sequence ID" value="MEQ2315282.1"/>
    <property type="molecule type" value="Genomic_DNA"/>
</dbReference>
<reference evidence="2 3" key="1">
    <citation type="submission" date="2021-06" db="EMBL/GenBank/DDBJ databases">
        <authorList>
            <person name="Palmer J.M."/>
        </authorList>
    </citation>
    <scope>NUCLEOTIDE SEQUENCE [LARGE SCALE GENOMIC DNA]</scope>
    <source>
        <strain evidence="2 3">AS_MEX2019</strain>
        <tissue evidence="2">Muscle</tissue>
    </source>
</reference>
<protein>
    <submittedName>
        <fullName evidence="2">Uncharacterized protein</fullName>
    </submittedName>
</protein>
<sequence length="127" mass="13901">TSETEAQRTWRQHGAGSENLRQQAAGSGTLRRHRKVEALARPPEEGVEVSWPQGPGSGTPGQCSTNLCTGARHWAHLADALVHAVMLVISPGPGESHDFIGEFTTSYRELSRGQSQFNVYEVKYSRT</sequence>
<accession>A0ABV1A9P7</accession>
<feature type="non-terminal residue" evidence="2">
    <location>
        <position position="1"/>
    </location>
</feature>
<evidence type="ECO:0000313" key="3">
    <source>
        <dbReference type="Proteomes" id="UP001469553"/>
    </source>
</evidence>
<evidence type="ECO:0000313" key="2">
    <source>
        <dbReference type="EMBL" id="MEQ2315282.1"/>
    </source>
</evidence>
<proteinExistence type="predicted"/>